<dbReference type="Pfam" id="PF09827">
    <property type="entry name" value="CRISPR_Cas2"/>
    <property type="match status" value="1"/>
</dbReference>
<comment type="similarity">
    <text evidence="2 9 10">Belongs to the CRISPR-associated endoribonuclease Cas2 protein family.</text>
</comment>
<sequence>MYVLVTYDVQTASPQGAKRLRRVAKICVQYGQRVQNSVFECSLDPAQFEKMKSELEKVADLSKDSLRYYNLGKNWKRKVEHVGAKETYDPEGFLCV</sequence>
<comment type="caution">
    <text evidence="11">The sequence shown here is derived from an EMBL/GenBank/DDBJ whole genome shotgun (WGS) entry which is preliminary data.</text>
</comment>
<dbReference type="GO" id="GO:0051607">
    <property type="term" value="P:defense response to virus"/>
    <property type="evidence" value="ECO:0007669"/>
    <property type="project" value="UniProtKB-UniRule"/>
</dbReference>
<dbReference type="GO" id="GO:0016787">
    <property type="term" value="F:hydrolase activity"/>
    <property type="evidence" value="ECO:0007669"/>
    <property type="project" value="UniProtKB-KW"/>
</dbReference>
<evidence type="ECO:0000256" key="8">
    <source>
        <dbReference type="ARBA" id="ARBA00023118"/>
    </source>
</evidence>
<keyword evidence="4 9" id="KW-0479">Metal-binding</keyword>
<evidence type="ECO:0000256" key="2">
    <source>
        <dbReference type="ARBA" id="ARBA00009959"/>
    </source>
</evidence>
<feature type="binding site" evidence="9">
    <location>
        <position position="8"/>
    </location>
    <ligand>
        <name>Mg(2+)</name>
        <dbReference type="ChEBI" id="CHEBI:18420"/>
        <note>catalytic</note>
    </ligand>
</feature>
<evidence type="ECO:0000256" key="5">
    <source>
        <dbReference type="ARBA" id="ARBA00022759"/>
    </source>
</evidence>
<dbReference type="EMBL" id="JACMSE010000012">
    <property type="protein sequence ID" value="MBC2890380.1"/>
    <property type="molecule type" value="Genomic_DNA"/>
</dbReference>
<dbReference type="GO" id="GO:0043571">
    <property type="term" value="P:maintenance of CRISPR repeat elements"/>
    <property type="evidence" value="ECO:0007669"/>
    <property type="project" value="UniProtKB-UniRule"/>
</dbReference>
<dbReference type="Proteomes" id="UP000587396">
    <property type="component" value="Unassembled WGS sequence"/>
</dbReference>
<comment type="function">
    <text evidence="9">CRISPR (clustered regularly interspaced short palindromic repeat), is an adaptive immune system that provides protection against mobile genetic elements (viruses, transposable elements and conjugative plasmids). CRISPR clusters contain sequences complementary to antecedent mobile elements and target invading nucleic acids. CRISPR clusters are transcribed and processed into CRISPR RNA (crRNA). Functions as a ssRNA-specific endoribonuclease. Involved in the integration of spacer DNA into the CRISPR cassette.</text>
</comment>
<proteinExistence type="inferred from homology"/>
<evidence type="ECO:0000256" key="3">
    <source>
        <dbReference type="ARBA" id="ARBA00022722"/>
    </source>
</evidence>
<dbReference type="HAMAP" id="MF_01471">
    <property type="entry name" value="Cas2"/>
    <property type="match status" value="1"/>
</dbReference>
<reference evidence="11 12" key="1">
    <citation type="submission" date="2020-08" db="EMBL/GenBank/DDBJ databases">
        <authorList>
            <person name="Liu C."/>
            <person name="Sun Q."/>
        </authorList>
    </citation>
    <scope>NUCLEOTIDE SEQUENCE [LARGE SCALE GENOMIC DNA]</scope>
    <source>
        <strain evidence="11 12">N22</strain>
    </source>
</reference>
<dbReference type="RefSeq" id="WP_185906092.1">
    <property type="nucleotide sequence ID" value="NZ_JACMSE010000012.1"/>
</dbReference>
<evidence type="ECO:0000256" key="4">
    <source>
        <dbReference type="ARBA" id="ARBA00022723"/>
    </source>
</evidence>
<organism evidence="11 12">
    <name type="scientific">Gordonibacter massiliensis</name>
    <name type="common">ex Traore et al. 2017</name>
    <dbReference type="NCBI Taxonomy" id="1841863"/>
    <lineage>
        <taxon>Bacteria</taxon>
        <taxon>Bacillati</taxon>
        <taxon>Actinomycetota</taxon>
        <taxon>Coriobacteriia</taxon>
        <taxon>Eggerthellales</taxon>
        <taxon>Eggerthellaceae</taxon>
        <taxon>Gordonibacter</taxon>
    </lineage>
</organism>
<evidence type="ECO:0000256" key="1">
    <source>
        <dbReference type="ARBA" id="ARBA00001946"/>
    </source>
</evidence>
<evidence type="ECO:0000256" key="10">
    <source>
        <dbReference type="PIRNR" id="PIRNR032582"/>
    </source>
</evidence>
<accession>A0A842JME6</accession>
<comment type="subunit">
    <text evidence="9">Homodimer, forms a heterotetramer with a Cas1 homodimer.</text>
</comment>
<comment type="cofactor">
    <cofactor evidence="1 9">
        <name>Mg(2+)</name>
        <dbReference type="ChEBI" id="CHEBI:18420"/>
    </cofactor>
</comment>
<dbReference type="NCBIfam" id="TIGR01573">
    <property type="entry name" value="cas2"/>
    <property type="match status" value="1"/>
</dbReference>
<evidence type="ECO:0000256" key="9">
    <source>
        <dbReference type="HAMAP-Rule" id="MF_01471"/>
    </source>
</evidence>
<dbReference type="InterPro" id="IPR019199">
    <property type="entry name" value="Virulence_VapD/CRISPR_Cas2"/>
</dbReference>
<dbReference type="SUPFAM" id="SSF143430">
    <property type="entry name" value="TTP0101/SSO1404-like"/>
    <property type="match status" value="1"/>
</dbReference>
<dbReference type="AlphaFoldDB" id="A0A842JME6"/>
<evidence type="ECO:0000313" key="12">
    <source>
        <dbReference type="Proteomes" id="UP000587396"/>
    </source>
</evidence>
<dbReference type="InterPro" id="IPR021127">
    <property type="entry name" value="CRISPR_associated_Cas2"/>
</dbReference>
<dbReference type="PANTHER" id="PTHR34405">
    <property type="entry name" value="CRISPR-ASSOCIATED ENDORIBONUCLEASE CAS2"/>
    <property type="match status" value="1"/>
</dbReference>
<evidence type="ECO:0000313" key="11">
    <source>
        <dbReference type="EMBL" id="MBC2890380.1"/>
    </source>
</evidence>
<evidence type="ECO:0000256" key="6">
    <source>
        <dbReference type="ARBA" id="ARBA00022801"/>
    </source>
</evidence>
<dbReference type="GO" id="GO:0004521">
    <property type="term" value="F:RNA endonuclease activity"/>
    <property type="evidence" value="ECO:0007669"/>
    <property type="project" value="UniProtKB-UniRule"/>
</dbReference>
<dbReference type="CDD" id="cd09725">
    <property type="entry name" value="Cas2_I_II_III"/>
    <property type="match status" value="1"/>
</dbReference>
<keyword evidence="5 9" id="KW-0255">Endonuclease</keyword>
<dbReference type="GO" id="GO:0046872">
    <property type="term" value="F:metal ion binding"/>
    <property type="evidence" value="ECO:0007669"/>
    <property type="project" value="UniProtKB-UniRule"/>
</dbReference>
<keyword evidence="3 9" id="KW-0540">Nuclease</keyword>
<dbReference type="EC" id="3.1.-.-" evidence="9"/>
<evidence type="ECO:0000256" key="7">
    <source>
        <dbReference type="ARBA" id="ARBA00022842"/>
    </source>
</evidence>
<keyword evidence="7 9" id="KW-0460">Magnesium</keyword>
<dbReference type="PANTHER" id="PTHR34405:SF3">
    <property type="entry name" value="CRISPR-ASSOCIATED ENDORIBONUCLEASE CAS2 3"/>
    <property type="match status" value="1"/>
</dbReference>
<keyword evidence="6 9" id="KW-0378">Hydrolase</keyword>
<keyword evidence="12" id="KW-1185">Reference proteome</keyword>
<dbReference type="Gene3D" id="3.30.70.240">
    <property type="match status" value="1"/>
</dbReference>
<gene>
    <name evidence="9 11" type="primary">cas2</name>
    <name evidence="11" type="ORF">H7313_13665</name>
</gene>
<protein>
    <recommendedName>
        <fullName evidence="9">CRISPR-associated endoribonuclease Cas2</fullName>
        <ecNumber evidence="9">3.1.-.-</ecNumber>
    </recommendedName>
</protein>
<name>A0A842JME6_9ACTN</name>
<keyword evidence="8 9" id="KW-0051">Antiviral defense</keyword>
<dbReference type="PIRSF" id="PIRSF032582">
    <property type="entry name" value="Cas2"/>
    <property type="match status" value="1"/>
</dbReference>